<organism evidence="1">
    <name type="scientific">Sesamum latifolium</name>
    <dbReference type="NCBI Taxonomy" id="2727402"/>
    <lineage>
        <taxon>Eukaryota</taxon>
        <taxon>Viridiplantae</taxon>
        <taxon>Streptophyta</taxon>
        <taxon>Embryophyta</taxon>
        <taxon>Tracheophyta</taxon>
        <taxon>Spermatophyta</taxon>
        <taxon>Magnoliopsida</taxon>
        <taxon>eudicotyledons</taxon>
        <taxon>Gunneridae</taxon>
        <taxon>Pentapetalae</taxon>
        <taxon>asterids</taxon>
        <taxon>lamiids</taxon>
        <taxon>Lamiales</taxon>
        <taxon>Pedaliaceae</taxon>
        <taxon>Sesamum</taxon>
    </lineage>
</organism>
<reference evidence="1" key="2">
    <citation type="journal article" date="2024" name="Plant">
        <title>Genomic evolution and insights into agronomic trait innovations of Sesamum species.</title>
        <authorList>
            <person name="Miao H."/>
            <person name="Wang L."/>
            <person name="Qu L."/>
            <person name="Liu H."/>
            <person name="Sun Y."/>
            <person name="Le M."/>
            <person name="Wang Q."/>
            <person name="Wei S."/>
            <person name="Zheng Y."/>
            <person name="Lin W."/>
            <person name="Duan Y."/>
            <person name="Cao H."/>
            <person name="Xiong S."/>
            <person name="Wang X."/>
            <person name="Wei L."/>
            <person name="Li C."/>
            <person name="Ma Q."/>
            <person name="Ju M."/>
            <person name="Zhao R."/>
            <person name="Li G."/>
            <person name="Mu C."/>
            <person name="Tian Q."/>
            <person name="Mei H."/>
            <person name="Zhang T."/>
            <person name="Gao T."/>
            <person name="Zhang H."/>
        </authorList>
    </citation>
    <scope>NUCLEOTIDE SEQUENCE</scope>
    <source>
        <strain evidence="1">KEN1</strain>
    </source>
</reference>
<evidence type="ECO:0000313" key="1">
    <source>
        <dbReference type="EMBL" id="KAL0444216.1"/>
    </source>
</evidence>
<dbReference type="PANTHER" id="PTHR33116">
    <property type="entry name" value="REVERSE TRANSCRIPTASE ZINC-BINDING DOMAIN-CONTAINING PROTEIN-RELATED-RELATED"/>
    <property type="match status" value="1"/>
</dbReference>
<protein>
    <submittedName>
        <fullName evidence="1">Mitochondrial protein</fullName>
    </submittedName>
</protein>
<accession>A0AAW2WSH4</accession>
<dbReference type="EMBL" id="JACGWN010000007">
    <property type="protein sequence ID" value="KAL0444216.1"/>
    <property type="molecule type" value="Genomic_DNA"/>
</dbReference>
<sequence length="329" mass="37387">MNQILVTPFTVARIKQAIFNMFSFKSPGPDGMPPVFLQKLWSIVVQNTKNGGSTSPFSLCNVIVKTTSKCVANRLKSMLDSILSQSQSTFIQAIKLDMSKAYDRVEWTFLHRVLLSPKRGIHQGDPLSLYLFIFCAKVFSYLIQDVEYWGRLTGVAVAPQAPRVSHLLFADDTWYSVRPLQRRLVRGWNAKLLSQAGKGVLVKAVLQSLPTYTISYSKLSVSFLRSLEASMADFWWYSREEKRVHWVAWKKLCRSLSIGGLGFWELREFNVAILAKQGWRILTMPTSLRSRVLKARYFSMTTFGEEGVGSRPSLAGICAARYLLEDGFW</sequence>
<gene>
    <name evidence="1" type="ORF">Slati_2144300</name>
</gene>
<proteinExistence type="predicted"/>
<dbReference type="AlphaFoldDB" id="A0AAW2WSH4"/>
<dbReference type="PANTHER" id="PTHR33116:SF86">
    <property type="entry name" value="REVERSE TRANSCRIPTASE DOMAIN-CONTAINING PROTEIN"/>
    <property type="match status" value="1"/>
</dbReference>
<name>A0AAW2WSH4_9LAMI</name>
<reference evidence="1" key="1">
    <citation type="submission" date="2020-06" db="EMBL/GenBank/DDBJ databases">
        <authorList>
            <person name="Li T."/>
            <person name="Hu X."/>
            <person name="Zhang T."/>
            <person name="Song X."/>
            <person name="Zhang H."/>
            <person name="Dai N."/>
            <person name="Sheng W."/>
            <person name="Hou X."/>
            <person name="Wei L."/>
        </authorList>
    </citation>
    <scope>NUCLEOTIDE SEQUENCE</scope>
    <source>
        <strain evidence="1">KEN1</strain>
        <tissue evidence="1">Leaf</tissue>
    </source>
</reference>
<comment type="caution">
    <text evidence="1">The sequence shown here is derived from an EMBL/GenBank/DDBJ whole genome shotgun (WGS) entry which is preliminary data.</text>
</comment>